<dbReference type="GO" id="GO:0004001">
    <property type="term" value="F:adenosine kinase activity"/>
    <property type="evidence" value="ECO:0007669"/>
    <property type="project" value="UniProtKB-UniRule"/>
</dbReference>
<comment type="catalytic activity">
    <reaction evidence="10">
        <text>adenosine + ATP = AMP + ADP + H(+)</text>
        <dbReference type="Rhea" id="RHEA:20824"/>
        <dbReference type="ChEBI" id="CHEBI:15378"/>
        <dbReference type="ChEBI" id="CHEBI:16335"/>
        <dbReference type="ChEBI" id="CHEBI:30616"/>
        <dbReference type="ChEBI" id="CHEBI:456215"/>
        <dbReference type="ChEBI" id="CHEBI:456216"/>
        <dbReference type="EC" id="2.7.1.20"/>
    </reaction>
</comment>
<dbReference type="STRING" id="1965070.A0A443RP83"/>
<protein>
    <recommendedName>
        <fullName evidence="3 10">Adenosine kinase</fullName>
        <shortName evidence="10">AK</shortName>
        <ecNumber evidence="3 10">2.7.1.20</ecNumber>
    </recommendedName>
    <alternativeName>
        <fullName evidence="10">Adenosine 5'-phosphotransferase</fullName>
    </alternativeName>
</protein>
<dbReference type="CDD" id="cd01168">
    <property type="entry name" value="adenosine_kinase"/>
    <property type="match status" value="1"/>
</dbReference>
<dbReference type="OrthoDB" id="432447at2759"/>
<dbReference type="UniPathway" id="UPA00588">
    <property type="reaction ID" value="UER00659"/>
</dbReference>
<dbReference type="GO" id="GO:0005524">
    <property type="term" value="F:ATP binding"/>
    <property type="evidence" value="ECO:0007669"/>
    <property type="project" value="UniProtKB-UniRule"/>
</dbReference>
<comment type="similarity">
    <text evidence="2 10">Belongs to the carbohydrate kinase PfkB family.</text>
</comment>
<comment type="function">
    <text evidence="10">ATP dependent phosphorylation of adenosine and other related nucleoside analogs to monophosphate derivatives.</text>
</comment>
<comment type="subcellular location">
    <subcellularLocation>
        <location evidence="10">Nucleus</location>
    </subcellularLocation>
</comment>
<keyword evidence="5 10" id="KW-0660">Purine salvage</keyword>
<comment type="pathway">
    <text evidence="1 10">Purine metabolism; AMP biosynthesis via salvage pathway; AMP from adenosine: step 1/1.</text>
</comment>
<keyword evidence="13" id="KW-1185">Reference proteome</keyword>
<sequence>MAKRQLFGIGNPLLDIIAVLNDEKFIDKHGLKKNAATVLEGGEAEKKYEKLLDELVSNFGVKYIVGGAVNNALRTFQWVLGENNEGVATSMGCIGDDIYGKRLQQEIIKNGVNPCYMIDKETPTGTCIILVSNNNLNHTSCAIIGAAQRFRKRHLEQNFDLVKEARLFYTSAFFLGSDSESVFCIAKHALESEKKIFCLNLAAEYIMSKAKFCKPLLELIPYCDFVFGNEFEAAAFAKMKNWKVNEMSEVVVKMANEIEAKKKERWIIITQRHLPILVAKNGSNKVQAFPVKEIKNEQIKDTNGAGDAFVGGFLGQFIQNKTLAICVKCGIFAATESIQQQGMTLPPKCLFSE</sequence>
<keyword evidence="4 10" id="KW-0808">Transferase</keyword>
<proteinExistence type="inferred from homology"/>
<dbReference type="AlphaFoldDB" id="A0A443RP83"/>
<evidence type="ECO:0000256" key="8">
    <source>
        <dbReference type="ARBA" id="ARBA00022840"/>
    </source>
</evidence>
<evidence type="ECO:0000256" key="1">
    <source>
        <dbReference type="ARBA" id="ARBA00004801"/>
    </source>
</evidence>
<evidence type="ECO:0000256" key="9">
    <source>
        <dbReference type="PIRSR" id="PIRSR601805-1"/>
    </source>
</evidence>
<comment type="cofactor">
    <cofactor evidence="10">
        <name>Mg(2+)</name>
        <dbReference type="ChEBI" id="CHEBI:18420"/>
    </cofactor>
    <text evidence="10">Binds 3 Mg(2+) ions per subunit.</text>
</comment>
<evidence type="ECO:0000256" key="2">
    <source>
        <dbReference type="ARBA" id="ARBA00010688"/>
    </source>
</evidence>
<accession>A0A443RP83</accession>
<keyword evidence="8 10" id="KW-0067">ATP-binding</keyword>
<keyword evidence="10" id="KW-0460">Magnesium</keyword>
<feature type="active site" description="Proton acceptor" evidence="9">
    <location>
        <position position="307"/>
    </location>
</feature>
<dbReference type="PROSITE" id="PS00584">
    <property type="entry name" value="PFKB_KINASES_2"/>
    <property type="match status" value="1"/>
</dbReference>
<evidence type="ECO:0000313" key="13">
    <source>
        <dbReference type="Proteomes" id="UP000285301"/>
    </source>
</evidence>
<dbReference type="InterPro" id="IPR029056">
    <property type="entry name" value="Ribokinase-like"/>
</dbReference>
<dbReference type="EC" id="2.7.1.20" evidence="3 10"/>
<gene>
    <name evidence="12" type="ORF">B4U79_04803</name>
</gene>
<reference evidence="12 13" key="1">
    <citation type="journal article" date="2018" name="Gigascience">
        <title>Genomes of trombidid mites reveal novel predicted allergens and laterally-transferred genes associated with secondary metabolism.</title>
        <authorList>
            <person name="Dong X."/>
            <person name="Chaisiri K."/>
            <person name="Xia D."/>
            <person name="Armstrong S.D."/>
            <person name="Fang Y."/>
            <person name="Donnelly M.J."/>
            <person name="Kadowaki T."/>
            <person name="McGarry J.W."/>
            <person name="Darby A.C."/>
            <person name="Makepeace B.L."/>
        </authorList>
    </citation>
    <scope>NUCLEOTIDE SEQUENCE [LARGE SCALE GENOMIC DNA]</scope>
    <source>
        <strain evidence="12">UoL-WK</strain>
    </source>
</reference>
<evidence type="ECO:0000256" key="4">
    <source>
        <dbReference type="ARBA" id="ARBA00022679"/>
    </source>
</evidence>
<dbReference type="PRINTS" id="PR00989">
    <property type="entry name" value="ADENOKINASE"/>
</dbReference>
<evidence type="ECO:0000259" key="11">
    <source>
        <dbReference type="Pfam" id="PF00294"/>
    </source>
</evidence>
<dbReference type="Proteomes" id="UP000285301">
    <property type="component" value="Unassembled WGS sequence"/>
</dbReference>
<dbReference type="GO" id="GO:0006144">
    <property type="term" value="P:purine nucleobase metabolic process"/>
    <property type="evidence" value="ECO:0007669"/>
    <property type="project" value="TreeGrafter"/>
</dbReference>
<evidence type="ECO:0000256" key="10">
    <source>
        <dbReference type="RuleBase" id="RU368116"/>
    </source>
</evidence>
<keyword evidence="10" id="KW-0539">Nucleus</keyword>
<feature type="domain" description="Carbohydrate kinase PfkB" evidence="11">
    <location>
        <begin position="48"/>
        <end position="346"/>
    </location>
</feature>
<dbReference type="EMBL" id="NCKU01000123">
    <property type="protein sequence ID" value="RWS17067.1"/>
    <property type="molecule type" value="Genomic_DNA"/>
</dbReference>
<dbReference type="GO" id="GO:0005634">
    <property type="term" value="C:nucleus"/>
    <property type="evidence" value="ECO:0007669"/>
    <property type="project" value="UniProtKB-SubCell"/>
</dbReference>
<dbReference type="InterPro" id="IPR001805">
    <property type="entry name" value="Adenokinase"/>
</dbReference>
<dbReference type="InterPro" id="IPR002173">
    <property type="entry name" value="Carboh/pur_kinase_PfkB_CS"/>
</dbReference>
<evidence type="ECO:0000256" key="5">
    <source>
        <dbReference type="ARBA" id="ARBA00022726"/>
    </source>
</evidence>
<dbReference type="Gene3D" id="3.30.1110.10">
    <property type="match status" value="1"/>
</dbReference>
<name>A0A443RP83_9ACAR</name>
<dbReference type="GO" id="GO:0005829">
    <property type="term" value="C:cytosol"/>
    <property type="evidence" value="ECO:0007669"/>
    <property type="project" value="TreeGrafter"/>
</dbReference>
<dbReference type="Gene3D" id="3.40.1190.20">
    <property type="match status" value="1"/>
</dbReference>
<keyword evidence="7 10" id="KW-0418">Kinase</keyword>
<organism evidence="12 13">
    <name type="scientific">Dinothrombium tinctorium</name>
    <dbReference type="NCBI Taxonomy" id="1965070"/>
    <lineage>
        <taxon>Eukaryota</taxon>
        <taxon>Metazoa</taxon>
        <taxon>Ecdysozoa</taxon>
        <taxon>Arthropoda</taxon>
        <taxon>Chelicerata</taxon>
        <taxon>Arachnida</taxon>
        <taxon>Acari</taxon>
        <taxon>Acariformes</taxon>
        <taxon>Trombidiformes</taxon>
        <taxon>Prostigmata</taxon>
        <taxon>Anystina</taxon>
        <taxon>Parasitengona</taxon>
        <taxon>Trombidioidea</taxon>
        <taxon>Trombidiidae</taxon>
        <taxon>Dinothrombium</taxon>
    </lineage>
</organism>
<dbReference type="SUPFAM" id="SSF53613">
    <property type="entry name" value="Ribokinase-like"/>
    <property type="match status" value="1"/>
</dbReference>
<evidence type="ECO:0000313" key="12">
    <source>
        <dbReference type="EMBL" id="RWS17067.1"/>
    </source>
</evidence>
<dbReference type="InterPro" id="IPR011611">
    <property type="entry name" value="PfkB_dom"/>
</dbReference>
<keyword evidence="6 10" id="KW-0547">Nucleotide-binding</keyword>
<dbReference type="GO" id="GO:0044209">
    <property type="term" value="P:AMP salvage"/>
    <property type="evidence" value="ECO:0007669"/>
    <property type="project" value="UniProtKB-UniRule"/>
</dbReference>
<evidence type="ECO:0000256" key="6">
    <source>
        <dbReference type="ARBA" id="ARBA00022741"/>
    </source>
</evidence>
<dbReference type="PANTHER" id="PTHR45769:SF3">
    <property type="entry name" value="ADENOSINE KINASE"/>
    <property type="match status" value="1"/>
</dbReference>
<dbReference type="GO" id="GO:0006166">
    <property type="term" value="P:purine ribonucleoside salvage"/>
    <property type="evidence" value="ECO:0007669"/>
    <property type="project" value="UniProtKB-KW"/>
</dbReference>
<dbReference type="PANTHER" id="PTHR45769">
    <property type="entry name" value="ADENOSINE KINASE"/>
    <property type="match status" value="1"/>
</dbReference>
<comment type="caution">
    <text evidence="12">The sequence shown here is derived from an EMBL/GenBank/DDBJ whole genome shotgun (WGS) entry which is preliminary data.</text>
</comment>
<evidence type="ECO:0000256" key="3">
    <source>
        <dbReference type="ARBA" id="ARBA00012119"/>
    </source>
</evidence>
<evidence type="ECO:0000256" key="7">
    <source>
        <dbReference type="ARBA" id="ARBA00022777"/>
    </source>
</evidence>
<comment type="subunit">
    <text evidence="10">Monomer.</text>
</comment>
<dbReference type="Pfam" id="PF00294">
    <property type="entry name" value="PfkB"/>
    <property type="match status" value="1"/>
</dbReference>